<accession>A0A0R1F6Y0</accession>
<dbReference type="RefSeq" id="WP_010009418.1">
    <property type="nucleotide sequence ID" value="NZ_AZCN01000023.1"/>
</dbReference>
<organism evidence="1 2">
    <name type="scientific">Loigolactobacillus coryniformis subsp. coryniformis KCTC 3167 = DSM 20001</name>
    <dbReference type="NCBI Taxonomy" id="913848"/>
    <lineage>
        <taxon>Bacteria</taxon>
        <taxon>Bacillati</taxon>
        <taxon>Bacillota</taxon>
        <taxon>Bacilli</taxon>
        <taxon>Lactobacillales</taxon>
        <taxon>Lactobacillaceae</taxon>
        <taxon>Loigolactobacillus</taxon>
    </lineage>
</organism>
<evidence type="ECO:0000313" key="2">
    <source>
        <dbReference type="Proteomes" id="UP000051181"/>
    </source>
</evidence>
<sequence>MLRLYIKEQLMATKGVPLIVRDEKNNPVYLITGRWGLRQDAFTLYTIGGRYVAEIKQTTLGLFPRFDLYLGKEKVGAVKKMYGVWHQFQFVSELNWIIMGDLTNHHYKIYHRTETLLVLDKVILADGDYYELAITHPEDAPICLLLSLVLDHWSIRRDKSPLKRGVTNPIYDV</sequence>
<dbReference type="GeneID" id="65916615"/>
<dbReference type="InterPro" id="IPR007612">
    <property type="entry name" value="LOR"/>
</dbReference>
<comment type="caution">
    <text evidence="1">The sequence shown here is derived from an EMBL/GenBank/DDBJ whole genome shotgun (WGS) entry which is preliminary data.</text>
</comment>
<protein>
    <recommendedName>
        <fullName evidence="3">YxjI</fullName>
    </recommendedName>
</protein>
<dbReference type="Pfam" id="PF04525">
    <property type="entry name" value="LOR"/>
    <property type="match status" value="1"/>
</dbReference>
<dbReference type="eggNOG" id="COG4894">
    <property type="taxonomic scope" value="Bacteria"/>
</dbReference>
<evidence type="ECO:0000313" key="1">
    <source>
        <dbReference type="EMBL" id="KRK17504.1"/>
    </source>
</evidence>
<dbReference type="EMBL" id="AZCN01000023">
    <property type="protein sequence ID" value="KRK17504.1"/>
    <property type="molecule type" value="Genomic_DNA"/>
</dbReference>
<dbReference type="Proteomes" id="UP000051181">
    <property type="component" value="Unassembled WGS sequence"/>
</dbReference>
<evidence type="ECO:0008006" key="3">
    <source>
        <dbReference type="Google" id="ProtNLM"/>
    </source>
</evidence>
<name>A0A0R1F6Y0_9LACO</name>
<dbReference type="AlphaFoldDB" id="A0A0R1F6Y0"/>
<gene>
    <name evidence="1" type="ORF">FD22_GL000921</name>
</gene>
<dbReference type="InterPro" id="IPR025659">
    <property type="entry name" value="Tubby-like_C"/>
</dbReference>
<reference evidence="1 2" key="1">
    <citation type="journal article" date="2015" name="Genome Announc.">
        <title>Expanding the biotechnology potential of lactobacilli through comparative genomics of 213 strains and associated genera.</title>
        <authorList>
            <person name="Sun Z."/>
            <person name="Harris H.M."/>
            <person name="McCann A."/>
            <person name="Guo C."/>
            <person name="Argimon S."/>
            <person name="Zhang W."/>
            <person name="Yang X."/>
            <person name="Jeffery I.B."/>
            <person name="Cooney J.C."/>
            <person name="Kagawa T.F."/>
            <person name="Liu W."/>
            <person name="Song Y."/>
            <person name="Salvetti E."/>
            <person name="Wrobel A."/>
            <person name="Rasinkangas P."/>
            <person name="Parkhill J."/>
            <person name="Rea M.C."/>
            <person name="O'Sullivan O."/>
            <person name="Ritari J."/>
            <person name="Douillard F.P."/>
            <person name="Paul Ross R."/>
            <person name="Yang R."/>
            <person name="Briner A.E."/>
            <person name="Felis G.E."/>
            <person name="de Vos W.M."/>
            <person name="Barrangou R."/>
            <person name="Klaenhammer T.R."/>
            <person name="Caufield P.W."/>
            <person name="Cui Y."/>
            <person name="Zhang H."/>
            <person name="O'Toole P.W."/>
        </authorList>
    </citation>
    <scope>NUCLEOTIDE SEQUENCE [LARGE SCALE GENOMIC DNA]</scope>
    <source>
        <strain evidence="1 2">DSM 20001</strain>
    </source>
</reference>
<dbReference type="PATRIC" id="fig|913848.6.peg.952"/>
<dbReference type="SUPFAM" id="SSF54518">
    <property type="entry name" value="Tubby C-terminal domain-like"/>
    <property type="match status" value="1"/>
</dbReference>
<proteinExistence type="predicted"/>